<keyword evidence="9" id="KW-0449">Lipoprotein</keyword>
<accession>A0A698FS85</accession>
<evidence type="ECO:0000313" key="12">
    <source>
        <dbReference type="Proteomes" id="UP000440714"/>
    </source>
</evidence>
<dbReference type="SUPFAM" id="SSF50370">
    <property type="entry name" value="Ricin B-like lectins"/>
    <property type="match status" value="1"/>
</dbReference>
<keyword evidence="7" id="KW-0564">Palmitate</keyword>
<sequence length="192" mass="21762">MKKKLFLLLFYFCFCFGLEPSKGDLPDFTPMFAIRSLETGISLSPFRNTSERLEDQNWLLREIILSDELKKKDTLADKLPFGYVQFVNPSNEDLCLAILESGFFGGKSCKQDLEDGKLETIFSIMPTTTSAVQIRSLVLGGTECMVIVRNPQLALEDRFGIQQCTLDDPALFLELYELMFFTPAIIEAAPLY</sequence>
<evidence type="ECO:0000256" key="1">
    <source>
        <dbReference type="ARBA" id="ARBA00004459"/>
    </source>
</evidence>
<comment type="subcellular location">
    <subcellularLocation>
        <location evidence="1">Cell outer membrane</location>
        <topology evidence="1">Lipid-anchor</topology>
    </subcellularLocation>
</comment>
<gene>
    <name evidence="10" type="ORF">F5R70_03090</name>
    <name evidence="11" type="ORF">F5R70_08420</name>
</gene>
<dbReference type="EMBL" id="AAKYAN010000044">
    <property type="protein sequence ID" value="ECW8955436.1"/>
    <property type="molecule type" value="Genomic_DNA"/>
</dbReference>
<evidence type="ECO:0000256" key="8">
    <source>
        <dbReference type="ARBA" id="ARBA00023237"/>
    </source>
</evidence>
<protein>
    <submittedName>
        <fullName evidence="10">Cytolethal distending toxin subunit A</fullName>
    </submittedName>
</protein>
<dbReference type="EMBL" id="AAKYAN010000004">
    <property type="protein sequence ID" value="ECW8954433.1"/>
    <property type="molecule type" value="Genomic_DNA"/>
</dbReference>
<dbReference type="Proteomes" id="UP000440714">
    <property type="component" value="Unassembled WGS sequence"/>
</dbReference>
<evidence type="ECO:0000256" key="5">
    <source>
        <dbReference type="ARBA" id="ARBA00023026"/>
    </source>
</evidence>
<organism evidence="10 12">
    <name type="scientific">Campylobacter lari</name>
    <dbReference type="NCBI Taxonomy" id="201"/>
    <lineage>
        <taxon>Bacteria</taxon>
        <taxon>Pseudomonadati</taxon>
        <taxon>Campylobacterota</taxon>
        <taxon>Epsilonproteobacteria</taxon>
        <taxon>Campylobacterales</taxon>
        <taxon>Campylobacteraceae</taxon>
        <taxon>Campylobacter</taxon>
    </lineage>
</organism>
<keyword evidence="8" id="KW-0998">Cell outer membrane</keyword>
<evidence type="ECO:0000256" key="2">
    <source>
        <dbReference type="ARBA" id="ARBA00022656"/>
    </source>
</evidence>
<evidence type="ECO:0000256" key="4">
    <source>
        <dbReference type="ARBA" id="ARBA00022734"/>
    </source>
</evidence>
<dbReference type="InterPro" id="IPR003558">
    <property type="entry name" value="CDtoxinA/C"/>
</dbReference>
<evidence type="ECO:0000256" key="7">
    <source>
        <dbReference type="ARBA" id="ARBA00023139"/>
    </source>
</evidence>
<evidence type="ECO:0000313" key="10">
    <source>
        <dbReference type="EMBL" id="ECW8954433.1"/>
    </source>
</evidence>
<proteinExistence type="predicted"/>
<keyword evidence="2" id="KW-0800">Toxin</keyword>
<evidence type="ECO:0000256" key="3">
    <source>
        <dbReference type="ARBA" id="ARBA00022729"/>
    </source>
</evidence>
<dbReference type="CDD" id="cd23413">
    <property type="entry name" value="beta-trefoil_Ricin_CdtC"/>
    <property type="match status" value="1"/>
</dbReference>
<dbReference type="RefSeq" id="WP_214097641.1">
    <property type="nucleotide sequence ID" value="NZ_CP176590.1"/>
</dbReference>
<dbReference type="InterPro" id="IPR035992">
    <property type="entry name" value="Ricin_B-like_lectins"/>
</dbReference>
<dbReference type="Pfam" id="PF03498">
    <property type="entry name" value="CDtoxinA"/>
    <property type="match status" value="1"/>
</dbReference>
<dbReference type="GO" id="GO:0009279">
    <property type="term" value="C:cell outer membrane"/>
    <property type="evidence" value="ECO:0007669"/>
    <property type="project" value="UniProtKB-SubCell"/>
</dbReference>
<dbReference type="Gene3D" id="2.80.10.50">
    <property type="match status" value="1"/>
</dbReference>
<keyword evidence="5" id="KW-0843">Virulence</keyword>
<dbReference type="GO" id="GO:0090729">
    <property type="term" value="F:toxin activity"/>
    <property type="evidence" value="ECO:0007669"/>
    <property type="project" value="UniProtKB-KW"/>
</dbReference>
<evidence type="ECO:0000313" key="11">
    <source>
        <dbReference type="EMBL" id="ECW8955436.1"/>
    </source>
</evidence>
<keyword evidence="4" id="KW-0430">Lectin</keyword>
<name>A0A698FS85_CAMLA</name>
<keyword evidence="6" id="KW-0472">Membrane</keyword>
<comment type="caution">
    <text evidence="10">The sequence shown here is derived from an EMBL/GenBank/DDBJ whole genome shotgun (WGS) entry which is preliminary data.</text>
</comment>
<evidence type="ECO:0000256" key="6">
    <source>
        <dbReference type="ARBA" id="ARBA00023136"/>
    </source>
</evidence>
<keyword evidence="3" id="KW-0732">Signal</keyword>
<dbReference type="GO" id="GO:0030246">
    <property type="term" value="F:carbohydrate binding"/>
    <property type="evidence" value="ECO:0007669"/>
    <property type="project" value="UniProtKB-KW"/>
</dbReference>
<reference evidence="10 12" key="1">
    <citation type="submission" date="2019-09" db="EMBL/GenBank/DDBJ databases">
        <authorList>
            <consortium name="PulseNet: The National Subtyping Network for Foodborne Disease Surveillance"/>
            <person name="Tarr C.L."/>
            <person name="Trees E."/>
            <person name="Katz L.S."/>
            <person name="Carleton-Romer H.A."/>
            <person name="Stroika S."/>
            <person name="Kucerova Z."/>
            <person name="Roache K.F."/>
            <person name="Sabol A.L."/>
            <person name="Besser J."/>
            <person name="Gerner-Smidt P."/>
        </authorList>
    </citation>
    <scope>NUCLEOTIDE SEQUENCE [LARGE SCALE GENOMIC DNA]</scope>
    <source>
        <strain evidence="10 12">PNUSAC011760</strain>
    </source>
</reference>
<evidence type="ECO:0000256" key="9">
    <source>
        <dbReference type="ARBA" id="ARBA00023288"/>
    </source>
</evidence>
<dbReference type="AlphaFoldDB" id="A0A698FS85"/>